<evidence type="ECO:0000313" key="1">
    <source>
        <dbReference type="EMBL" id="OWK46456.1"/>
    </source>
</evidence>
<organism evidence="1 2">
    <name type="scientific">Fimbriiglobus ruber</name>
    <dbReference type="NCBI Taxonomy" id="1908690"/>
    <lineage>
        <taxon>Bacteria</taxon>
        <taxon>Pseudomonadati</taxon>
        <taxon>Planctomycetota</taxon>
        <taxon>Planctomycetia</taxon>
        <taxon>Gemmatales</taxon>
        <taxon>Gemmataceae</taxon>
        <taxon>Fimbriiglobus</taxon>
    </lineage>
</organism>
<dbReference type="AlphaFoldDB" id="A0A225E8Q1"/>
<keyword evidence="2" id="KW-1185">Reference proteome</keyword>
<proteinExistence type="predicted"/>
<dbReference type="Proteomes" id="UP000214646">
    <property type="component" value="Unassembled WGS sequence"/>
</dbReference>
<accession>A0A225E8Q1</accession>
<protein>
    <submittedName>
        <fullName evidence="1">Uncharacterized protein</fullName>
    </submittedName>
</protein>
<comment type="caution">
    <text evidence="1">The sequence shown here is derived from an EMBL/GenBank/DDBJ whole genome shotgun (WGS) entry which is preliminary data.</text>
</comment>
<reference evidence="2" key="1">
    <citation type="submission" date="2017-06" db="EMBL/GenBank/DDBJ databases">
        <title>Genome analysis of Fimbriiglobus ruber SP5, the first member of the order Planctomycetales with confirmed chitinolytic capability.</title>
        <authorList>
            <person name="Ravin N.V."/>
            <person name="Rakitin A.L."/>
            <person name="Ivanova A.A."/>
            <person name="Beletsky A.V."/>
            <person name="Kulichevskaya I.S."/>
            <person name="Mardanov A.V."/>
            <person name="Dedysh S.N."/>
        </authorList>
    </citation>
    <scope>NUCLEOTIDE SEQUENCE [LARGE SCALE GENOMIC DNA]</scope>
    <source>
        <strain evidence="2">SP5</strain>
    </source>
</reference>
<sequence>MPNLARSGPTHRGSYAAGFIASAEGRLDDGRYVQLLAYELFETGAFRDRVPSGSPSSSRTIES</sequence>
<gene>
    <name evidence="1" type="ORF">FRUB_00155</name>
</gene>
<evidence type="ECO:0000313" key="2">
    <source>
        <dbReference type="Proteomes" id="UP000214646"/>
    </source>
</evidence>
<name>A0A225E8Q1_9BACT</name>
<dbReference type="EMBL" id="NIDE01000001">
    <property type="protein sequence ID" value="OWK46456.1"/>
    <property type="molecule type" value="Genomic_DNA"/>
</dbReference>